<feature type="region of interest" description="Disordered" evidence="2">
    <location>
        <begin position="403"/>
        <end position="422"/>
    </location>
</feature>
<dbReference type="PATRIC" id="fig|1229783.3.peg.483"/>
<dbReference type="InterPro" id="IPR008963">
    <property type="entry name" value="Purple_acid_Pase-like_N"/>
</dbReference>
<dbReference type="PANTHER" id="PTHR45867:SF3">
    <property type="entry name" value="ACID PHOSPHATASE TYPE 7"/>
    <property type="match status" value="1"/>
</dbReference>
<name>K9ARZ4_9STAP</name>
<keyword evidence="7" id="KW-1185">Reference proteome</keyword>
<dbReference type="EMBL" id="AMSQ01000003">
    <property type="protein sequence ID" value="EKU50079.1"/>
    <property type="molecule type" value="Genomic_DNA"/>
</dbReference>
<dbReference type="RefSeq" id="WP_009382302.1">
    <property type="nucleotide sequence ID" value="NZ_AMSQ01000003.1"/>
</dbReference>
<organism evidence="6 7">
    <name type="scientific">Staphylococcus massiliensis S46</name>
    <dbReference type="NCBI Taxonomy" id="1229783"/>
    <lineage>
        <taxon>Bacteria</taxon>
        <taxon>Bacillati</taxon>
        <taxon>Bacillota</taxon>
        <taxon>Bacilli</taxon>
        <taxon>Bacillales</taxon>
        <taxon>Staphylococcaceae</taxon>
        <taxon>Staphylococcus</taxon>
    </lineage>
</organism>
<feature type="signal peptide" evidence="3">
    <location>
        <begin position="1"/>
        <end position="27"/>
    </location>
</feature>
<proteinExistence type="predicted"/>
<feature type="domain" description="Calcineurin-like phosphoesterase" evidence="4">
    <location>
        <begin position="143"/>
        <end position="322"/>
    </location>
</feature>
<dbReference type="Proteomes" id="UP000009885">
    <property type="component" value="Unassembled WGS sequence"/>
</dbReference>
<dbReference type="OrthoDB" id="9809781at2"/>
<evidence type="ECO:0000256" key="3">
    <source>
        <dbReference type="SAM" id="SignalP"/>
    </source>
</evidence>
<feature type="chain" id="PRO_5003924077" evidence="3">
    <location>
        <begin position="28"/>
        <end position="422"/>
    </location>
</feature>
<accession>K9ARZ4</accession>
<dbReference type="InterPro" id="IPR029052">
    <property type="entry name" value="Metallo-depent_PP-like"/>
</dbReference>
<dbReference type="GO" id="GO:0046872">
    <property type="term" value="F:metal ion binding"/>
    <property type="evidence" value="ECO:0007669"/>
    <property type="project" value="InterPro"/>
</dbReference>
<evidence type="ECO:0000259" key="4">
    <source>
        <dbReference type="Pfam" id="PF00149"/>
    </source>
</evidence>
<reference evidence="6 7" key="1">
    <citation type="journal article" date="2013" name="Genome Announc.">
        <title>Genome Sequence of Staphylococcus massiliensis Strain S46, Isolated from the Surface of Healthy Human Skin.</title>
        <authorList>
            <person name="Srivastav R."/>
            <person name="Singh A."/>
            <person name="Jangir P.K."/>
            <person name="Kumari C."/>
            <person name="Muduli S."/>
            <person name="Sharma R."/>
        </authorList>
    </citation>
    <scope>NUCLEOTIDE SEQUENCE [LARGE SCALE GENOMIC DNA]</scope>
    <source>
        <strain evidence="6 7">S46</strain>
    </source>
</reference>
<feature type="domain" description="Purple acid phosphatase N-terminal" evidence="5">
    <location>
        <begin position="34"/>
        <end position="123"/>
    </location>
</feature>
<evidence type="ECO:0000256" key="1">
    <source>
        <dbReference type="ARBA" id="ARBA00022729"/>
    </source>
</evidence>
<dbReference type="Pfam" id="PF16656">
    <property type="entry name" value="Pur_ac_phosph_N"/>
    <property type="match status" value="1"/>
</dbReference>
<evidence type="ECO:0000313" key="6">
    <source>
        <dbReference type="EMBL" id="EKU50079.1"/>
    </source>
</evidence>
<dbReference type="Pfam" id="PF00149">
    <property type="entry name" value="Metallophos"/>
    <property type="match status" value="1"/>
</dbReference>
<dbReference type="AlphaFoldDB" id="K9ARZ4"/>
<evidence type="ECO:0000256" key="2">
    <source>
        <dbReference type="SAM" id="MobiDB-lite"/>
    </source>
</evidence>
<keyword evidence="1 3" id="KW-0732">Signal</keyword>
<dbReference type="GO" id="GO:0003993">
    <property type="term" value="F:acid phosphatase activity"/>
    <property type="evidence" value="ECO:0007669"/>
    <property type="project" value="InterPro"/>
</dbReference>
<dbReference type="SUPFAM" id="SSF49363">
    <property type="entry name" value="Purple acid phosphatase, N-terminal domain"/>
    <property type="match status" value="1"/>
</dbReference>
<evidence type="ECO:0000259" key="5">
    <source>
        <dbReference type="Pfam" id="PF16656"/>
    </source>
</evidence>
<dbReference type="Gene3D" id="2.60.40.380">
    <property type="entry name" value="Purple acid phosphatase-like, N-terminal"/>
    <property type="match status" value="1"/>
</dbReference>
<dbReference type="InterPro" id="IPR015914">
    <property type="entry name" value="PAPs_N"/>
</dbReference>
<comment type="caution">
    <text evidence="6">The sequence shown here is derived from an EMBL/GenBank/DDBJ whole genome shotgun (WGS) entry which is preliminary data.</text>
</comment>
<dbReference type="SUPFAM" id="SSF56300">
    <property type="entry name" value="Metallo-dependent phosphatases"/>
    <property type="match status" value="1"/>
</dbReference>
<dbReference type="STRING" id="1229783.C273_02383"/>
<gene>
    <name evidence="6" type="ORF">C273_02383</name>
</gene>
<dbReference type="eggNOG" id="COG1409">
    <property type="taxonomic scope" value="Bacteria"/>
</dbReference>
<evidence type="ECO:0000313" key="7">
    <source>
        <dbReference type="Proteomes" id="UP000009885"/>
    </source>
</evidence>
<dbReference type="PANTHER" id="PTHR45867">
    <property type="entry name" value="PURPLE ACID PHOSPHATASE"/>
    <property type="match status" value="1"/>
</dbReference>
<dbReference type="InterPro" id="IPR004843">
    <property type="entry name" value="Calcineurin-like_PHP"/>
</dbReference>
<sequence>MKKVRLSLAVLMMLGLVLTIITPFAKANDHQYPQLTVGKDKSERNFTWYHQSDAQGYIQIAESNDAKDFSQGKTIKGETHQGSNAGPNYTQVTMPDLKQNTTYMYRYYNGENGEKSEVRHFETHDDGNTSFIAVADPQLGASGDLGSDIQGWQHTLSQMPKLNDSPNFLLSLGDQVNWPDDEDAYAGFIEQKDMEKYALAPTVGNHDALNRTYSEHFKVPNKLEHGQTPAGSNYFFVQNHTLFINLNVESTNYREHEATIQKALEATKDQDIKWKVAVYHRGPFSAGKHSNTLATKDRRQYLAPMMNKYGMDLVLNGHDHSYARSHVMNGTNPDVKWDENGDAPSNYQDPEGPIYITMNSASGSKFYDLVDNHDYLAKRDQSEKPSFTRVDIDDQALKVKSYFVPEGDQPLGEPMDEVTIQK</sequence>
<protein>
    <submittedName>
        <fullName evidence="6">N-acetylmuramoyl-L-alanine amidase</fullName>
    </submittedName>
</protein>
<dbReference type="Gene3D" id="3.60.21.10">
    <property type="match status" value="1"/>
</dbReference>